<dbReference type="AlphaFoldDB" id="A0A5E4GDF5"/>
<keyword evidence="10" id="KW-0430">Lectin</keyword>
<dbReference type="OMA" id="WNDSETY"/>
<dbReference type="Gramene" id="VVA37660">
    <property type="protein sequence ID" value="VVA37660"/>
    <property type="gene ID" value="Prudul26B009870"/>
</dbReference>
<dbReference type="GO" id="GO:0016020">
    <property type="term" value="C:membrane"/>
    <property type="evidence" value="ECO:0007669"/>
    <property type="project" value="UniProtKB-SubCell"/>
</dbReference>
<reference evidence="11" key="1">
    <citation type="journal article" date="2020" name="Plant J.">
        <title>Transposons played a major role in the diversification between the closely related almond and peach genomes: results from the almond genome sequence.</title>
        <authorList>
            <person name="Alioto T."/>
            <person name="Alexiou K.G."/>
            <person name="Bardil A."/>
            <person name="Barteri F."/>
            <person name="Castanera R."/>
            <person name="Cruz F."/>
            <person name="Dhingra A."/>
            <person name="Duval H."/>
            <person name="Fernandez I Marti A."/>
            <person name="Frias L."/>
            <person name="Galan B."/>
            <person name="Garcia J.L."/>
            <person name="Howad W."/>
            <person name="Gomez-Garrido J."/>
            <person name="Gut M."/>
            <person name="Julca I."/>
            <person name="Morata J."/>
            <person name="Puigdomenech P."/>
            <person name="Ribeca P."/>
            <person name="Rubio Cabetas M.J."/>
            <person name="Vlasova A."/>
            <person name="Wirthensohn M."/>
            <person name="Garcia-Mas J."/>
            <person name="Gabaldon T."/>
            <person name="Casacuberta J.M."/>
            <person name="Arus P."/>
        </authorList>
    </citation>
    <scope>NUCLEOTIDE SEQUENCE [LARGE SCALE GENOMIC DNA]</scope>
    <source>
        <strain evidence="11">cv. Texas</strain>
    </source>
</reference>
<protein>
    <submittedName>
        <fullName evidence="10">PREDICTED: G-type lectin S-receptor</fullName>
    </submittedName>
</protein>
<dbReference type="Gene3D" id="3.30.200.20">
    <property type="entry name" value="Phosphorylase Kinase, domain 1"/>
    <property type="match status" value="1"/>
</dbReference>
<comment type="subcellular location">
    <subcellularLocation>
        <location evidence="1">Membrane</location>
        <topology evidence="1">Single-pass membrane protein</topology>
    </subcellularLocation>
</comment>
<keyword evidence="6" id="KW-1015">Disulfide bond</keyword>
<dbReference type="PROSITE" id="PS50011">
    <property type="entry name" value="PROTEIN_KINASE_DOM"/>
    <property type="match status" value="1"/>
</dbReference>
<sequence>MASSIFSPGQSLSGNQTITSTGSIFELGFFTPAVARLGYNKLTKEKLFLMPWRTSSDPAPGLFYLELQQNGTSFWLLWNDSETYWTSGYWTGKLFSLVPEMAENDYISNFTLASNENGSYFTYADASSNTFIRIMLEITASATRRMCLFVAVCKDLNPKSQKIGNYKITNGCVRKTPLQCNDVRNSSFPCLIWKGDLFNLKQLASAGKRGQDWHVRVAGSEKDQIIYSANKKKRETAWIVIVVLAGLFFVLSVVMVMFRRKQSVGALDTVEDSLALFKYRDLKKATKNFSEKLEKEVEKQFHAEVRTIGAIQHINLVRLQGFCAEASKRLLVYEYMPNGSLHSLLLPKNPLILDWKARYHIAIGTAKGVQRLHHTLTSSLITFCWMQNTTRNLEILLDGNCSRVLTTMRGTPGYLAPEWFSGEAITPKADVFSYGMLLIEVISGRRNRDGFESQADKDELGRACKVAWWCIQDDEKDRPTMRQVVQVLEGVSPVGISPMPWFLQRLTELPIEAINYEETTSGSDSFSCTDVPSAFSTSN</sequence>
<organism evidence="10 11">
    <name type="scientific">Prunus dulcis</name>
    <name type="common">Almond</name>
    <name type="synonym">Amygdalus dulcis</name>
    <dbReference type="NCBI Taxonomy" id="3755"/>
    <lineage>
        <taxon>Eukaryota</taxon>
        <taxon>Viridiplantae</taxon>
        <taxon>Streptophyta</taxon>
        <taxon>Embryophyta</taxon>
        <taxon>Tracheophyta</taxon>
        <taxon>Spermatophyta</taxon>
        <taxon>Magnoliopsida</taxon>
        <taxon>eudicotyledons</taxon>
        <taxon>Gunneridae</taxon>
        <taxon>Pentapetalae</taxon>
        <taxon>rosids</taxon>
        <taxon>fabids</taxon>
        <taxon>Rosales</taxon>
        <taxon>Rosaceae</taxon>
        <taxon>Amygdaloideae</taxon>
        <taxon>Amygdaleae</taxon>
        <taxon>Prunus</taxon>
    </lineage>
</organism>
<dbReference type="Proteomes" id="UP000327085">
    <property type="component" value="Chromosome 6"/>
</dbReference>
<dbReference type="InterPro" id="IPR011009">
    <property type="entry name" value="Kinase-like_dom_sf"/>
</dbReference>
<evidence type="ECO:0000256" key="2">
    <source>
        <dbReference type="ARBA" id="ARBA00022692"/>
    </source>
</evidence>
<proteinExistence type="predicted"/>
<gene>
    <name evidence="10" type="ORF">ALMOND_2B009870</name>
</gene>
<dbReference type="InParanoid" id="A0A5E4GDF5"/>
<dbReference type="GO" id="GO:0030246">
    <property type="term" value="F:carbohydrate binding"/>
    <property type="evidence" value="ECO:0007669"/>
    <property type="project" value="UniProtKB-KW"/>
</dbReference>
<evidence type="ECO:0000256" key="6">
    <source>
        <dbReference type="ARBA" id="ARBA00023157"/>
    </source>
</evidence>
<dbReference type="Pfam" id="PF00069">
    <property type="entry name" value="Pkinase"/>
    <property type="match status" value="1"/>
</dbReference>
<dbReference type="InterPro" id="IPR001245">
    <property type="entry name" value="Ser-Thr/Tyr_kinase_cat_dom"/>
</dbReference>
<evidence type="ECO:0000256" key="1">
    <source>
        <dbReference type="ARBA" id="ARBA00004167"/>
    </source>
</evidence>
<dbReference type="InterPro" id="IPR036426">
    <property type="entry name" value="Bulb-type_lectin_dom_sf"/>
</dbReference>
<keyword evidence="4 8" id="KW-1133">Transmembrane helix</keyword>
<evidence type="ECO:0000313" key="10">
    <source>
        <dbReference type="EMBL" id="VVA37660.1"/>
    </source>
</evidence>
<keyword evidence="10" id="KW-0675">Receptor</keyword>
<name>A0A5E4GDF5_PRUDU</name>
<dbReference type="Pfam" id="PF07714">
    <property type="entry name" value="PK_Tyr_Ser-Thr"/>
    <property type="match status" value="1"/>
</dbReference>
<dbReference type="PANTHER" id="PTHR47974">
    <property type="entry name" value="OS07G0415500 PROTEIN"/>
    <property type="match status" value="1"/>
</dbReference>
<dbReference type="InterPro" id="IPR000719">
    <property type="entry name" value="Prot_kinase_dom"/>
</dbReference>
<accession>A0A5E4GDF5</accession>
<dbReference type="GO" id="GO:0004672">
    <property type="term" value="F:protein kinase activity"/>
    <property type="evidence" value="ECO:0007669"/>
    <property type="project" value="InterPro"/>
</dbReference>
<dbReference type="PANTHER" id="PTHR47974:SF19">
    <property type="entry name" value="RECEPTOR-LIKE SERINE_THREONINE-PROTEIN KINASE"/>
    <property type="match status" value="1"/>
</dbReference>
<keyword evidence="3" id="KW-0732">Signal</keyword>
<keyword evidence="5 8" id="KW-0472">Membrane</keyword>
<keyword evidence="2 8" id="KW-0812">Transmembrane</keyword>
<evidence type="ECO:0000256" key="8">
    <source>
        <dbReference type="SAM" id="Phobius"/>
    </source>
</evidence>
<evidence type="ECO:0000256" key="5">
    <source>
        <dbReference type="ARBA" id="ARBA00023136"/>
    </source>
</evidence>
<feature type="domain" description="Protein kinase" evidence="9">
    <location>
        <begin position="256"/>
        <end position="502"/>
    </location>
</feature>
<dbReference type="GO" id="GO:0005524">
    <property type="term" value="F:ATP binding"/>
    <property type="evidence" value="ECO:0007669"/>
    <property type="project" value="InterPro"/>
</dbReference>
<evidence type="ECO:0000259" key="9">
    <source>
        <dbReference type="PROSITE" id="PS50011"/>
    </source>
</evidence>
<dbReference type="Gene3D" id="2.90.10.10">
    <property type="entry name" value="Bulb-type lectin domain"/>
    <property type="match status" value="1"/>
</dbReference>
<dbReference type="SUPFAM" id="SSF56112">
    <property type="entry name" value="Protein kinase-like (PK-like)"/>
    <property type="match status" value="1"/>
</dbReference>
<evidence type="ECO:0000256" key="7">
    <source>
        <dbReference type="SAM" id="MobiDB-lite"/>
    </source>
</evidence>
<evidence type="ECO:0000256" key="4">
    <source>
        <dbReference type="ARBA" id="ARBA00022989"/>
    </source>
</evidence>
<dbReference type="GO" id="GO:0048544">
    <property type="term" value="P:recognition of pollen"/>
    <property type="evidence" value="ECO:0007669"/>
    <property type="project" value="InterPro"/>
</dbReference>
<feature type="transmembrane region" description="Helical" evidence="8">
    <location>
        <begin position="237"/>
        <end position="258"/>
    </location>
</feature>
<evidence type="ECO:0000256" key="3">
    <source>
        <dbReference type="ARBA" id="ARBA00022729"/>
    </source>
</evidence>
<feature type="region of interest" description="Disordered" evidence="7">
    <location>
        <begin position="520"/>
        <end position="539"/>
    </location>
</feature>
<dbReference type="Gene3D" id="1.10.510.10">
    <property type="entry name" value="Transferase(Phosphotransferase) domain 1"/>
    <property type="match status" value="1"/>
</dbReference>
<dbReference type="Pfam" id="PF00954">
    <property type="entry name" value="S_locus_glycop"/>
    <property type="match status" value="1"/>
</dbReference>
<evidence type="ECO:0000313" key="11">
    <source>
        <dbReference type="Proteomes" id="UP000327085"/>
    </source>
</evidence>
<dbReference type="EMBL" id="CABIKO010000561">
    <property type="protein sequence ID" value="VVA37660.1"/>
    <property type="molecule type" value="Genomic_DNA"/>
</dbReference>
<dbReference type="InterPro" id="IPR000858">
    <property type="entry name" value="S_locus_glycoprot_dom"/>
</dbReference>